<proteinExistence type="predicted"/>
<evidence type="ECO:0000256" key="1">
    <source>
        <dbReference type="SAM" id="MobiDB-lite"/>
    </source>
</evidence>
<gene>
    <name evidence="2" type="ORF">GCM10017668_67720</name>
</gene>
<reference evidence="2 3" key="1">
    <citation type="journal article" date="2014" name="Int. J. Syst. Evol. Microbiol.">
        <title>Complete genome sequence of Corynebacterium casei LMG S-19264T (=DSM 44701T), isolated from a smear-ripened cheese.</title>
        <authorList>
            <consortium name="US DOE Joint Genome Institute (JGI-PGF)"/>
            <person name="Walter F."/>
            <person name="Albersmeier A."/>
            <person name="Kalinowski J."/>
            <person name="Ruckert C."/>
        </authorList>
    </citation>
    <scope>NUCLEOTIDE SEQUENCE [LARGE SCALE GENOMIC DNA]</scope>
    <source>
        <strain evidence="2 3">JCM 4255</strain>
    </source>
</reference>
<protein>
    <submittedName>
        <fullName evidence="2">Uncharacterized protein</fullName>
    </submittedName>
</protein>
<dbReference type="AlphaFoldDB" id="A0A7G1NQ08"/>
<dbReference type="EMBL" id="AP023439">
    <property type="protein sequence ID" value="BCL24929.1"/>
    <property type="molecule type" value="Genomic_DNA"/>
</dbReference>
<evidence type="ECO:0000313" key="2">
    <source>
        <dbReference type="EMBL" id="BCL24929.1"/>
    </source>
</evidence>
<accession>A0A7G1NQ08</accession>
<dbReference type="KEGG" id="stui:GCM10017668_67720"/>
<feature type="region of interest" description="Disordered" evidence="1">
    <location>
        <begin position="116"/>
        <end position="145"/>
    </location>
</feature>
<evidence type="ECO:0000313" key="3">
    <source>
        <dbReference type="Proteomes" id="UP000516373"/>
    </source>
</evidence>
<name>A0A7G1NQ08_9ACTN</name>
<organism evidence="2 3">
    <name type="scientific">Streptomyces tuirus</name>
    <dbReference type="NCBI Taxonomy" id="68278"/>
    <lineage>
        <taxon>Bacteria</taxon>
        <taxon>Bacillati</taxon>
        <taxon>Actinomycetota</taxon>
        <taxon>Actinomycetes</taxon>
        <taxon>Kitasatosporales</taxon>
        <taxon>Streptomycetaceae</taxon>
        <taxon>Streptomyces</taxon>
    </lineage>
</organism>
<dbReference type="Proteomes" id="UP000516373">
    <property type="component" value="Chromosome"/>
</dbReference>
<sequence>MVLACRSRPRSEWETACGSTGVGWKRTPEPAVRGSNRAWVASVTSCPLRASPAPSPVYGATSPREPAVMITTRMGPSVDRPGAGHTAHGRTWAKIAGAGVCGRIRLRRAGVRCAEQAGGGVTQPGRAVLGESGQPGTGPPVVRGR</sequence>